<proteinExistence type="predicted"/>
<comment type="caution">
    <text evidence="1">The sequence shown here is derived from an EMBL/GenBank/DDBJ whole genome shotgun (WGS) entry which is preliminary data.</text>
</comment>
<dbReference type="SUPFAM" id="SSF52058">
    <property type="entry name" value="L domain-like"/>
    <property type="match status" value="1"/>
</dbReference>
<protein>
    <recommendedName>
        <fullName evidence="3">F-box domain-containing protein</fullName>
    </recommendedName>
</protein>
<dbReference type="InterPro" id="IPR032675">
    <property type="entry name" value="LRR_dom_sf"/>
</dbReference>
<sequence length="360" mass="40338">MHRCLSIGDVVRVVCSHLEAEFAYHTLAILARTSCVFQSPALDFLWCYQSTLRNILQCLPTDLLTFDDQNADRERNRKVVVRLLRPIVSSDWDRARLYTHRVRGLDCDGDSLSLSQIFPALSISLPDDFLFPNLSELTWRFPEGDFHFINLCLARTLTEISIWPSSAFQLSILSTLPRRCPALKSLCIKGEVPPSASACLPLAQLPHLETLRIPADDFATLEVIGKLRNLTYLTLRNPPRDLASSIPPASIFQNTRQIDLLRVTPPAATEFLMLCTAASLTAVEVEFDSWPSTSALHQLHSALGVCHNSYLSLTSLIIDIARFSPVFEGDIVSHAVDSATLRILLLFREPHRRAHWGGLI</sequence>
<dbReference type="EMBL" id="JACAZI010000008">
    <property type="protein sequence ID" value="KAF7354489.1"/>
    <property type="molecule type" value="Genomic_DNA"/>
</dbReference>
<gene>
    <name evidence="1" type="ORF">MVEN_01138200</name>
</gene>
<dbReference type="Gene3D" id="3.80.10.10">
    <property type="entry name" value="Ribonuclease Inhibitor"/>
    <property type="match status" value="1"/>
</dbReference>
<dbReference type="OrthoDB" id="2948138at2759"/>
<keyword evidence="2" id="KW-1185">Reference proteome</keyword>
<evidence type="ECO:0000313" key="1">
    <source>
        <dbReference type="EMBL" id="KAF7354489.1"/>
    </source>
</evidence>
<dbReference type="Proteomes" id="UP000620124">
    <property type="component" value="Unassembled WGS sequence"/>
</dbReference>
<reference evidence="1" key="1">
    <citation type="submission" date="2020-05" db="EMBL/GenBank/DDBJ databases">
        <title>Mycena genomes resolve the evolution of fungal bioluminescence.</title>
        <authorList>
            <person name="Tsai I.J."/>
        </authorList>
    </citation>
    <scope>NUCLEOTIDE SEQUENCE</scope>
    <source>
        <strain evidence="1">CCC161011</strain>
    </source>
</reference>
<evidence type="ECO:0000313" key="2">
    <source>
        <dbReference type="Proteomes" id="UP000620124"/>
    </source>
</evidence>
<name>A0A8H7CXS8_9AGAR</name>
<organism evidence="1 2">
    <name type="scientific">Mycena venus</name>
    <dbReference type="NCBI Taxonomy" id="2733690"/>
    <lineage>
        <taxon>Eukaryota</taxon>
        <taxon>Fungi</taxon>
        <taxon>Dikarya</taxon>
        <taxon>Basidiomycota</taxon>
        <taxon>Agaricomycotina</taxon>
        <taxon>Agaricomycetes</taxon>
        <taxon>Agaricomycetidae</taxon>
        <taxon>Agaricales</taxon>
        <taxon>Marasmiineae</taxon>
        <taxon>Mycenaceae</taxon>
        <taxon>Mycena</taxon>
    </lineage>
</organism>
<dbReference type="AlphaFoldDB" id="A0A8H7CXS8"/>
<evidence type="ECO:0008006" key="3">
    <source>
        <dbReference type="Google" id="ProtNLM"/>
    </source>
</evidence>
<accession>A0A8H7CXS8</accession>